<gene>
    <name evidence="1" type="ORF">B0H16DRAFT_1330046</name>
</gene>
<evidence type="ECO:0000313" key="1">
    <source>
        <dbReference type="EMBL" id="KAJ7730123.1"/>
    </source>
</evidence>
<organism evidence="1 2">
    <name type="scientific">Mycena metata</name>
    <dbReference type="NCBI Taxonomy" id="1033252"/>
    <lineage>
        <taxon>Eukaryota</taxon>
        <taxon>Fungi</taxon>
        <taxon>Dikarya</taxon>
        <taxon>Basidiomycota</taxon>
        <taxon>Agaricomycotina</taxon>
        <taxon>Agaricomycetes</taxon>
        <taxon>Agaricomycetidae</taxon>
        <taxon>Agaricales</taxon>
        <taxon>Marasmiineae</taxon>
        <taxon>Mycenaceae</taxon>
        <taxon>Mycena</taxon>
    </lineage>
</organism>
<protein>
    <submittedName>
        <fullName evidence="1">Uncharacterized protein</fullName>
    </submittedName>
</protein>
<feature type="non-terminal residue" evidence="1">
    <location>
        <position position="1"/>
    </location>
</feature>
<accession>A0AAD7MSJ5</accession>
<keyword evidence="2" id="KW-1185">Reference proteome</keyword>
<dbReference type="EMBL" id="JARKIB010000161">
    <property type="protein sequence ID" value="KAJ7730123.1"/>
    <property type="molecule type" value="Genomic_DNA"/>
</dbReference>
<comment type="caution">
    <text evidence="1">The sequence shown here is derived from an EMBL/GenBank/DDBJ whole genome shotgun (WGS) entry which is preliminary data.</text>
</comment>
<sequence>YANRAARFISAYSQGLNGADLIWVNKRYSGHRMLPPSMVKEFKASIPSYN</sequence>
<dbReference type="AlphaFoldDB" id="A0AAD7MSJ5"/>
<dbReference type="Proteomes" id="UP001215598">
    <property type="component" value="Unassembled WGS sequence"/>
</dbReference>
<evidence type="ECO:0000313" key="2">
    <source>
        <dbReference type="Proteomes" id="UP001215598"/>
    </source>
</evidence>
<name>A0AAD7MSJ5_9AGAR</name>
<proteinExistence type="predicted"/>
<reference evidence="1" key="1">
    <citation type="submission" date="2023-03" db="EMBL/GenBank/DDBJ databases">
        <title>Massive genome expansion in bonnet fungi (Mycena s.s.) driven by repeated elements and novel gene families across ecological guilds.</title>
        <authorList>
            <consortium name="Lawrence Berkeley National Laboratory"/>
            <person name="Harder C.B."/>
            <person name="Miyauchi S."/>
            <person name="Viragh M."/>
            <person name="Kuo A."/>
            <person name="Thoen E."/>
            <person name="Andreopoulos B."/>
            <person name="Lu D."/>
            <person name="Skrede I."/>
            <person name="Drula E."/>
            <person name="Henrissat B."/>
            <person name="Morin E."/>
            <person name="Kohler A."/>
            <person name="Barry K."/>
            <person name="LaButti K."/>
            <person name="Morin E."/>
            <person name="Salamov A."/>
            <person name="Lipzen A."/>
            <person name="Mereny Z."/>
            <person name="Hegedus B."/>
            <person name="Baldrian P."/>
            <person name="Stursova M."/>
            <person name="Weitz H."/>
            <person name="Taylor A."/>
            <person name="Grigoriev I.V."/>
            <person name="Nagy L.G."/>
            <person name="Martin F."/>
            <person name="Kauserud H."/>
        </authorList>
    </citation>
    <scope>NUCLEOTIDE SEQUENCE</scope>
    <source>
        <strain evidence="1">CBHHK182m</strain>
    </source>
</reference>